<dbReference type="PRINTS" id="PR00502">
    <property type="entry name" value="NUDIXFAMILY"/>
</dbReference>
<comment type="caution">
    <text evidence="4">The sequence shown here is derived from an EMBL/GenBank/DDBJ whole genome shotgun (WGS) entry which is preliminary data.</text>
</comment>
<organism evidence="4 5">
    <name type="scientific">Candidatus Zambryskibacteria bacterium CG10_big_fil_rev_8_21_14_0_10_42_12</name>
    <dbReference type="NCBI Taxonomy" id="1975115"/>
    <lineage>
        <taxon>Bacteria</taxon>
        <taxon>Candidatus Zambryskiibacteriota</taxon>
    </lineage>
</organism>
<keyword evidence="1 2" id="KW-0378">Hydrolase</keyword>
<dbReference type="PROSITE" id="PS51462">
    <property type="entry name" value="NUDIX"/>
    <property type="match status" value="1"/>
</dbReference>
<name>A0A2H0QY64_9BACT</name>
<dbReference type="PANTHER" id="PTHR43736:SF2">
    <property type="entry name" value="MUTT_NUDIX FAMILY PROTEIN"/>
    <property type="match status" value="1"/>
</dbReference>
<dbReference type="InterPro" id="IPR000086">
    <property type="entry name" value="NUDIX_hydrolase_dom"/>
</dbReference>
<dbReference type="Pfam" id="PF00293">
    <property type="entry name" value="NUDIX"/>
    <property type="match status" value="1"/>
</dbReference>
<dbReference type="GO" id="GO:0016787">
    <property type="term" value="F:hydrolase activity"/>
    <property type="evidence" value="ECO:0007669"/>
    <property type="project" value="UniProtKB-KW"/>
</dbReference>
<evidence type="ECO:0000313" key="4">
    <source>
        <dbReference type="EMBL" id="PIR38936.1"/>
    </source>
</evidence>
<comment type="similarity">
    <text evidence="2">Belongs to the Nudix hydrolase family.</text>
</comment>
<dbReference type="InterPro" id="IPR015797">
    <property type="entry name" value="NUDIX_hydrolase-like_dom_sf"/>
</dbReference>
<dbReference type="EMBL" id="PCXL01000003">
    <property type="protein sequence ID" value="PIR38936.1"/>
    <property type="molecule type" value="Genomic_DNA"/>
</dbReference>
<dbReference type="PANTHER" id="PTHR43736">
    <property type="entry name" value="ADP-RIBOSE PYROPHOSPHATASE"/>
    <property type="match status" value="1"/>
</dbReference>
<accession>A0A2H0QY64</accession>
<sequence length="120" mass="13512">MREIEAKLRVKNPDSVASAFIIYEKKLLLLQRDYNEDIIDPGCWQLPGGGVEDNETIDAAIQRELNEEIGIIPEALKFLTSSADGIHYAYYANLSKEEAKSVRKGSEGKDLCFFFNGRIV</sequence>
<proteinExistence type="inferred from homology"/>
<feature type="domain" description="Nudix hydrolase" evidence="3">
    <location>
        <begin position="12"/>
        <end position="120"/>
    </location>
</feature>
<dbReference type="Gene3D" id="3.90.79.10">
    <property type="entry name" value="Nucleoside Triphosphate Pyrophosphohydrolase"/>
    <property type="match status" value="1"/>
</dbReference>
<dbReference type="InterPro" id="IPR020476">
    <property type="entry name" value="Nudix_hydrolase"/>
</dbReference>
<gene>
    <name evidence="4" type="ORF">COV34_00080</name>
</gene>
<dbReference type="AlphaFoldDB" id="A0A2H0QY64"/>
<dbReference type="InterPro" id="IPR020084">
    <property type="entry name" value="NUDIX_hydrolase_CS"/>
</dbReference>
<evidence type="ECO:0000313" key="5">
    <source>
        <dbReference type="Proteomes" id="UP000231333"/>
    </source>
</evidence>
<dbReference type="SUPFAM" id="SSF55811">
    <property type="entry name" value="Nudix"/>
    <property type="match status" value="1"/>
</dbReference>
<evidence type="ECO:0000256" key="1">
    <source>
        <dbReference type="ARBA" id="ARBA00022801"/>
    </source>
</evidence>
<reference evidence="4 5" key="1">
    <citation type="submission" date="2017-09" db="EMBL/GenBank/DDBJ databases">
        <title>Depth-based differentiation of microbial function through sediment-hosted aquifers and enrichment of novel symbionts in the deep terrestrial subsurface.</title>
        <authorList>
            <person name="Probst A.J."/>
            <person name="Ladd B."/>
            <person name="Jarett J.K."/>
            <person name="Geller-Mcgrath D.E."/>
            <person name="Sieber C.M."/>
            <person name="Emerson J.B."/>
            <person name="Anantharaman K."/>
            <person name="Thomas B.C."/>
            <person name="Malmstrom R."/>
            <person name="Stieglmeier M."/>
            <person name="Klingl A."/>
            <person name="Woyke T."/>
            <person name="Ryan C.M."/>
            <person name="Banfield J.F."/>
        </authorList>
    </citation>
    <scope>NUCLEOTIDE SEQUENCE [LARGE SCALE GENOMIC DNA]</scope>
    <source>
        <strain evidence="4">CG10_big_fil_rev_8_21_14_0_10_42_12</strain>
    </source>
</reference>
<evidence type="ECO:0000256" key="2">
    <source>
        <dbReference type="RuleBase" id="RU003476"/>
    </source>
</evidence>
<evidence type="ECO:0000259" key="3">
    <source>
        <dbReference type="PROSITE" id="PS51462"/>
    </source>
</evidence>
<dbReference type="Proteomes" id="UP000231333">
    <property type="component" value="Unassembled WGS sequence"/>
</dbReference>
<protein>
    <recommendedName>
        <fullName evidence="3">Nudix hydrolase domain-containing protein</fullName>
    </recommendedName>
</protein>
<dbReference type="PROSITE" id="PS00893">
    <property type="entry name" value="NUDIX_BOX"/>
    <property type="match status" value="1"/>
</dbReference>